<dbReference type="EMBL" id="BQNB010020609">
    <property type="protein sequence ID" value="GJT97754.1"/>
    <property type="molecule type" value="Genomic_DNA"/>
</dbReference>
<name>A0ABQ5IDL2_9ASTR</name>
<gene>
    <name evidence="1" type="ORF">Tco_1093272</name>
</gene>
<keyword evidence="2" id="KW-1185">Reference proteome</keyword>
<evidence type="ECO:0000313" key="2">
    <source>
        <dbReference type="Proteomes" id="UP001151760"/>
    </source>
</evidence>
<protein>
    <submittedName>
        <fullName evidence="1">Uncharacterized protein</fullName>
    </submittedName>
</protein>
<sequence>MLISHIIRRVKLNVKMASAESMVGWMKIQGGGCVNPGGGRETRGGGDRFEGPGGQLFTCVLLLEVDFDGAFGGEMDLPFGDGDGVLSFCCSSLEEERLT</sequence>
<dbReference type="Proteomes" id="UP001151760">
    <property type="component" value="Unassembled WGS sequence"/>
</dbReference>
<organism evidence="1 2">
    <name type="scientific">Tanacetum coccineum</name>
    <dbReference type="NCBI Taxonomy" id="301880"/>
    <lineage>
        <taxon>Eukaryota</taxon>
        <taxon>Viridiplantae</taxon>
        <taxon>Streptophyta</taxon>
        <taxon>Embryophyta</taxon>
        <taxon>Tracheophyta</taxon>
        <taxon>Spermatophyta</taxon>
        <taxon>Magnoliopsida</taxon>
        <taxon>eudicotyledons</taxon>
        <taxon>Gunneridae</taxon>
        <taxon>Pentapetalae</taxon>
        <taxon>asterids</taxon>
        <taxon>campanulids</taxon>
        <taxon>Asterales</taxon>
        <taxon>Asteraceae</taxon>
        <taxon>Asteroideae</taxon>
        <taxon>Anthemideae</taxon>
        <taxon>Anthemidinae</taxon>
        <taxon>Tanacetum</taxon>
    </lineage>
</organism>
<evidence type="ECO:0000313" key="1">
    <source>
        <dbReference type="EMBL" id="GJT97754.1"/>
    </source>
</evidence>
<comment type="caution">
    <text evidence="1">The sequence shown here is derived from an EMBL/GenBank/DDBJ whole genome shotgun (WGS) entry which is preliminary data.</text>
</comment>
<reference evidence="1" key="2">
    <citation type="submission" date="2022-01" db="EMBL/GenBank/DDBJ databases">
        <authorList>
            <person name="Yamashiro T."/>
            <person name="Shiraishi A."/>
            <person name="Satake H."/>
            <person name="Nakayama K."/>
        </authorList>
    </citation>
    <scope>NUCLEOTIDE SEQUENCE</scope>
</reference>
<reference evidence="1" key="1">
    <citation type="journal article" date="2022" name="Int. J. Mol. Sci.">
        <title>Draft Genome of Tanacetum Coccineum: Genomic Comparison of Closely Related Tanacetum-Family Plants.</title>
        <authorList>
            <person name="Yamashiro T."/>
            <person name="Shiraishi A."/>
            <person name="Nakayama K."/>
            <person name="Satake H."/>
        </authorList>
    </citation>
    <scope>NUCLEOTIDE SEQUENCE</scope>
</reference>
<proteinExistence type="predicted"/>
<accession>A0ABQ5IDL2</accession>